<proteinExistence type="predicted"/>
<organism evidence="1 2">
    <name type="scientific">Pluteus cervinus</name>
    <dbReference type="NCBI Taxonomy" id="181527"/>
    <lineage>
        <taxon>Eukaryota</taxon>
        <taxon>Fungi</taxon>
        <taxon>Dikarya</taxon>
        <taxon>Basidiomycota</taxon>
        <taxon>Agaricomycotina</taxon>
        <taxon>Agaricomycetes</taxon>
        <taxon>Agaricomycetidae</taxon>
        <taxon>Agaricales</taxon>
        <taxon>Pluteineae</taxon>
        <taxon>Pluteaceae</taxon>
        <taxon>Pluteus</taxon>
    </lineage>
</organism>
<keyword evidence="2" id="KW-1185">Reference proteome</keyword>
<dbReference type="Proteomes" id="UP000308600">
    <property type="component" value="Unassembled WGS sequence"/>
</dbReference>
<accession>A0ACD3AWL5</accession>
<gene>
    <name evidence="1" type="ORF">BDN72DRAFT_576078</name>
</gene>
<dbReference type="EMBL" id="ML208321">
    <property type="protein sequence ID" value="TFK69950.1"/>
    <property type="molecule type" value="Genomic_DNA"/>
</dbReference>
<sequence>MLIVIHYFNRRLTCGGRRLFQSSPALTESDLFGNFTSSSQYAGIALHIHHKGEFHPRVARPHDSHNRNLAWHSTSTYGPVILSTLSSIIVNTSALVLFIKYVFPAHEGSRVRGVSGSHCNKIDDDLLNDSSNVLTGVPVLVLRTCHKVLAASGFDKPKF</sequence>
<reference evidence="1 2" key="1">
    <citation type="journal article" date="2019" name="Nat. Ecol. Evol.">
        <title>Megaphylogeny resolves global patterns of mushroom evolution.</title>
        <authorList>
            <person name="Varga T."/>
            <person name="Krizsan K."/>
            <person name="Foldi C."/>
            <person name="Dima B."/>
            <person name="Sanchez-Garcia M."/>
            <person name="Sanchez-Ramirez S."/>
            <person name="Szollosi G.J."/>
            <person name="Szarkandi J.G."/>
            <person name="Papp V."/>
            <person name="Albert L."/>
            <person name="Andreopoulos W."/>
            <person name="Angelini C."/>
            <person name="Antonin V."/>
            <person name="Barry K.W."/>
            <person name="Bougher N.L."/>
            <person name="Buchanan P."/>
            <person name="Buyck B."/>
            <person name="Bense V."/>
            <person name="Catcheside P."/>
            <person name="Chovatia M."/>
            <person name="Cooper J."/>
            <person name="Damon W."/>
            <person name="Desjardin D."/>
            <person name="Finy P."/>
            <person name="Geml J."/>
            <person name="Haridas S."/>
            <person name="Hughes K."/>
            <person name="Justo A."/>
            <person name="Karasinski D."/>
            <person name="Kautmanova I."/>
            <person name="Kiss B."/>
            <person name="Kocsube S."/>
            <person name="Kotiranta H."/>
            <person name="LaButti K.M."/>
            <person name="Lechner B.E."/>
            <person name="Liimatainen K."/>
            <person name="Lipzen A."/>
            <person name="Lukacs Z."/>
            <person name="Mihaltcheva S."/>
            <person name="Morgado L.N."/>
            <person name="Niskanen T."/>
            <person name="Noordeloos M.E."/>
            <person name="Ohm R.A."/>
            <person name="Ortiz-Santana B."/>
            <person name="Ovrebo C."/>
            <person name="Racz N."/>
            <person name="Riley R."/>
            <person name="Savchenko A."/>
            <person name="Shiryaev A."/>
            <person name="Soop K."/>
            <person name="Spirin V."/>
            <person name="Szebenyi C."/>
            <person name="Tomsovsky M."/>
            <person name="Tulloss R.E."/>
            <person name="Uehling J."/>
            <person name="Grigoriev I.V."/>
            <person name="Vagvolgyi C."/>
            <person name="Papp T."/>
            <person name="Martin F.M."/>
            <person name="Miettinen O."/>
            <person name="Hibbett D.S."/>
            <person name="Nagy L.G."/>
        </authorList>
    </citation>
    <scope>NUCLEOTIDE SEQUENCE [LARGE SCALE GENOMIC DNA]</scope>
    <source>
        <strain evidence="1 2">NL-1719</strain>
    </source>
</reference>
<evidence type="ECO:0000313" key="1">
    <source>
        <dbReference type="EMBL" id="TFK69950.1"/>
    </source>
</evidence>
<evidence type="ECO:0000313" key="2">
    <source>
        <dbReference type="Proteomes" id="UP000308600"/>
    </source>
</evidence>
<name>A0ACD3AWL5_9AGAR</name>
<protein>
    <submittedName>
        <fullName evidence="1">Uncharacterized protein</fullName>
    </submittedName>
</protein>